<dbReference type="EMBL" id="CWJI01000019">
    <property type="protein sequence ID" value="CRY56972.1"/>
    <property type="molecule type" value="Genomic_DNA"/>
</dbReference>
<dbReference type="SUPFAM" id="SSF64518">
    <property type="entry name" value="Phase 1 flagellin"/>
    <property type="match status" value="1"/>
</dbReference>
<evidence type="ECO:0000313" key="7">
    <source>
        <dbReference type="EMBL" id="CRY56972.1"/>
    </source>
</evidence>
<evidence type="ECO:0000259" key="6">
    <source>
        <dbReference type="Pfam" id="PF00669"/>
    </source>
</evidence>
<dbReference type="InterPro" id="IPR001029">
    <property type="entry name" value="Flagellin_N"/>
</dbReference>
<comment type="subcellular location">
    <subcellularLocation>
        <location evidence="1">Bacterial flagellum</location>
    </subcellularLocation>
    <subcellularLocation>
        <location evidence="2">Secreted</location>
    </subcellularLocation>
</comment>
<dbReference type="Gene3D" id="1.20.1330.10">
    <property type="entry name" value="f41 fragment of flagellin, N-terminal domain"/>
    <property type="match status" value="1"/>
</dbReference>
<evidence type="ECO:0000256" key="1">
    <source>
        <dbReference type="ARBA" id="ARBA00004365"/>
    </source>
</evidence>
<dbReference type="GO" id="GO:0005576">
    <property type="term" value="C:extracellular region"/>
    <property type="evidence" value="ECO:0007669"/>
    <property type="project" value="UniProtKB-SubCell"/>
</dbReference>
<dbReference type="GeneID" id="61816479"/>
<reference evidence="8" key="1">
    <citation type="submission" date="2015-03" db="EMBL/GenBank/DDBJ databases">
        <authorList>
            <consortium name="Pathogen Informatics"/>
        </authorList>
    </citation>
    <scope>NUCLEOTIDE SEQUENCE [LARGE SCALE GENOMIC DNA]</scope>
    <source>
        <strain evidence="8">R148</strain>
    </source>
</reference>
<evidence type="ECO:0000256" key="2">
    <source>
        <dbReference type="ARBA" id="ARBA00004613"/>
    </source>
</evidence>
<evidence type="ECO:0000256" key="4">
    <source>
        <dbReference type="ARBA" id="ARBA00022525"/>
    </source>
</evidence>
<gene>
    <name evidence="7" type="primary">flgL_2</name>
    <name evidence="7" type="ORF">ERS008476_04019</name>
</gene>
<name>A0A0H5M1R1_YERIN</name>
<dbReference type="PANTHER" id="PTHR42792:SF1">
    <property type="entry name" value="FLAGELLAR HOOK-ASSOCIATED PROTEIN 3"/>
    <property type="match status" value="1"/>
</dbReference>
<evidence type="ECO:0000256" key="5">
    <source>
        <dbReference type="ARBA" id="ARBA00023143"/>
    </source>
</evidence>
<dbReference type="Pfam" id="PF00669">
    <property type="entry name" value="Flagellin_N"/>
    <property type="match status" value="1"/>
</dbReference>
<evidence type="ECO:0000256" key="3">
    <source>
        <dbReference type="ARBA" id="ARBA00005709"/>
    </source>
</evidence>
<dbReference type="GO" id="GO:0071973">
    <property type="term" value="P:bacterial-type flagellum-dependent cell motility"/>
    <property type="evidence" value="ECO:0007669"/>
    <property type="project" value="InterPro"/>
</dbReference>
<dbReference type="AlphaFoldDB" id="A0A0H5M1R1"/>
<keyword evidence="7" id="KW-0966">Cell projection</keyword>
<organism evidence="7 8">
    <name type="scientific">Yersinia intermedia</name>
    <dbReference type="NCBI Taxonomy" id="631"/>
    <lineage>
        <taxon>Bacteria</taxon>
        <taxon>Pseudomonadati</taxon>
        <taxon>Pseudomonadota</taxon>
        <taxon>Gammaproteobacteria</taxon>
        <taxon>Enterobacterales</taxon>
        <taxon>Yersiniaceae</taxon>
        <taxon>Yersinia</taxon>
    </lineage>
</organism>
<keyword evidence="7" id="KW-0282">Flagellum</keyword>
<feature type="domain" description="Flagellin N-terminal" evidence="6">
    <location>
        <begin position="4"/>
        <end position="142"/>
    </location>
</feature>
<protein>
    <submittedName>
        <fullName evidence="7">Flagellar hook-associated protein FlgL</fullName>
    </submittedName>
</protein>
<dbReference type="RefSeq" id="WP_019211829.1">
    <property type="nucleotide sequence ID" value="NZ_CWJI01000019.1"/>
</dbReference>
<dbReference type="GO" id="GO:0009424">
    <property type="term" value="C:bacterial-type flagellum hook"/>
    <property type="evidence" value="ECO:0007669"/>
    <property type="project" value="InterPro"/>
</dbReference>
<dbReference type="Proteomes" id="UP000043316">
    <property type="component" value="Unassembled WGS sequence"/>
</dbReference>
<evidence type="ECO:0000313" key="8">
    <source>
        <dbReference type="Proteomes" id="UP000043316"/>
    </source>
</evidence>
<accession>A0A0H5M1R1</accession>
<keyword evidence="7" id="KW-0969">Cilium</keyword>
<keyword evidence="5" id="KW-0975">Bacterial flagellum</keyword>
<comment type="similarity">
    <text evidence="3">Belongs to the bacterial flagellin family.</text>
</comment>
<dbReference type="NCBIfam" id="TIGR02550">
    <property type="entry name" value="flagell_flgL"/>
    <property type="match status" value="1"/>
</dbReference>
<dbReference type="PANTHER" id="PTHR42792">
    <property type="entry name" value="FLAGELLIN"/>
    <property type="match status" value="1"/>
</dbReference>
<dbReference type="GO" id="GO:0005198">
    <property type="term" value="F:structural molecule activity"/>
    <property type="evidence" value="ECO:0007669"/>
    <property type="project" value="InterPro"/>
</dbReference>
<sequence>MRLSTSYMYQHNIDSMSNATVNYNNIYTRLAAGQILLKPSDSPSAASQAIVYQNALSDMNQYDTARLYAQDSLGYEDNVLSSISNLLTKNLSEKIVAAGNDTYTDADRQALATELEGIRDSLVDLGNSKNSNGRYIFGGYQTGSPPFLPDGTYVGGDTAIMQTVGDSTVMQVGHTGSDVFMSGTDDDLFAALNKAIDALQQPIDSDEDRQALQETLDGVNRSINRCIDNLGMVQASVGTNLQQLEQLGASSDSHRITVESRYQQTVGSDSEAMISLITQSKMSEFALNSSMLVFQAMQKMSLFNMI</sequence>
<keyword evidence="4" id="KW-0964">Secreted</keyword>
<dbReference type="InterPro" id="IPR001492">
    <property type="entry name" value="Flagellin"/>
</dbReference>
<dbReference type="InterPro" id="IPR013384">
    <property type="entry name" value="Flagell_FlgL"/>
</dbReference>
<proteinExistence type="inferred from homology"/>